<feature type="region of interest" description="Disordered" evidence="1">
    <location>
        <begin position="42"/>
        <end position="61"/>
    </location>
</feature>
<keyword evidence="4" id="KW-1185">Reference proteome</keyword>
<dbReference type="EMBL" id="ML996187">
    <property type="protein sequence ID" value="KAF2731892.1"/>
    <property type="molecule type" value="Genomic_DNA"/>
</dbReference>
<proteinExistence type="predicted"/>
<evidence type="ECO:0000256" key="1">
    <source>
        <dbReference type="SAM" id="MobiDB-lite"/>
    </source>
</evidence>
<gene>
    <name evidence="3" type="ORF">EJ04DRAFT_360577</name>
</gene>
<feature type="chain" id="PRO_5040191783" description="Secreted protein" evidence="2">
    <location>
        <begin position="18"/>
        <end position="114"/>
    </location>
</feature>
<evidence type="ECO:0000313" key="3">
    <source>
        <dbReference type="EMBL" id="KAF2731892.1"/>
    </source>
</evidence>
<accession>A0A9P4UX97</accession>
<organism evidence="3 4">
    <name type="scientific">Polyplosphaeria fusca</name>
    <dbReference type="NCBI Taxonomy" id="682080"/>
    <lineage>
        <taxon>Eukaryota</taxon>
        <taxon>Fungi</taxon>
        <taxon>Dikarya</taxon>
        <taxon>Ascomycota</taxon>
        <taxon>Pezizomycotina</taxon>
        <taxon>Dothideomycetes</taxon>
        <taxon>Pleosporomycetidae</taxon>
        <taxon>Pleosporales</taxon>
        <taxon>Tetraplosphaeriaceae</taxon>
        <taxon>Polyplosphaeria</taxon>
    </lineage>
</organism>
<reference evidence="3" key="1">
    <citation type="journal article" date="2020" name="Stud. Mycol.">
        <title>101 Dothideomycetes genomes: a test case for predicting lifestyles and emergence of pathogens.</title>
        <authorList>
            <person name="Haridas S."/>
            <person name="Albert R."/>
            <person name="Binder M."/>
            <person name="Bloem J."/>
            <person name="Labutti K."/>
            <person name="Salamov A."/>
            <person name="Andreopoulos B."/>
            <person name="Baker S."/>
            <person name="Barry K."/>
            <person name="Bills G."/>
            <person name="Bluhm B."/>
            <person name="Cannon C."/>
            <person name="Castanera R."/>
            <person name="Culley D."/>
            <person name="Daum C."/>
            <person name="Ezra D."/>
            <person name="Gonzalez J."/>
            <person name="Henrissat B."/>
            <person name="Kuo A."/>
            <person name="Liang C."/>
            <person name="Lipzen A."/>
            <person name="Lutzoni F."/>
            <person name="Magnuson J."/>
            <person name="Mondo S."/>
            <person name="Nolan M."/>
            <person name="Ohm R."/>
            <person name="Pangilinan J."/>
            <person name="Park H.-J."/>
            <person name="Ramirez L."/>
            <person name="Alfaro M."/>
            <person name="Sun H."/>
            <person name="Tritt A."/>
            <person name="Yoshinaga Y."/>
            <person name="Zwiers L.-H."/>
            <person name="Turgeon B."/>
            <person name="Goodwin S."/>
            <person name="Spatafora J."/>
            <person name="Crous P."/>
            <person name="Grigoriev I."/>
        </authorList>
    </citation>
    <scope>NUCLEOTIDE SEQUENCE</scope>
    <source>
        <strain evidence="3">CBS 125425</strain>
    </source>
</reference>
<protein>
    <recommendedName>
        <fullName evidence="5">Secreted protein</fullName>
    </recommendedName>
</protein>
<dbReference type="AlphaFoldDB" id="A0A9P4UX97"/>
<evidence type="ECO:0000313" key="4">
    <source>
        <dbReference type="Proteomes" id="UP000799444"/>
    </source>
</evidence>
<evidence type="ECO:0008006" key="5">
    <source>
        <dbReference type="Google" id="ProtNLM"/>
    </source>
</evidence>
<feature type="signal peptide" evidence="2">
    <location>
        <begin position="1"/>
        <end position="17"/>
    </location>
</feature>
<comment type="caution">
    <text evidence="3">The sequence shown here is derived from an EMBL/GenBank/DDBJ whole genome shotgun (WGS) entry which is preliminary data.</text>
</comment>
<dbReference type="Proteomes" id="UP000799444">
    <property type="component" value="Unassembled WGS sequence"/>
</dbReference>
<evidence type="ECO:0000256" key="2">
    <source>
        <dbReference type="SAM" id="SignalP"/>
    </source>
</evidence>
<sequence length="114" mass="12710">MHHYSLLALTVLRRIISSVVPSLPRSSRSVTALPAGLSDIRDATRHPHQFPSSAEPCTAPERNHRQRAFAGRAVYQQFGSAVTMPHLIRPCGAAAPSLLKTPWHLYFRPSRFKT</sequence>
<name>A0A9P4UX97_9PLEO</name>
<keyword evidence="2" id="KW-0732">Signal</keyword>